<name>A0A1H8SBY8_9SPHI</name>
<evidence type="ECO:0000313" key="1">
    <source>
        <dbReference type="EMBL" id="SEO76172.1"/>
    </source>
</evidence>
<gene>
    <name evidence="1" type="ORF">SAMN05192574_11291</name>
</gene>
<sequence>MVQNHGSNIGIACGPRYPLILHKALITGRYPLLSLMLAYDY</sequence>
<dbReference type="Proteomes" id="UP000198942">
    <property type="component" value="Unassembled WGS sequence"/>
</dbReference>
<dbReference type="EMBL" id="FOCL01000012">
    <property type="protein sequence ID" value="SEO76172.1"/>
    <property type="molecule type" value="Genomic_DNA"/>
</dbReference>
<reference evidence="2" key="1">
    <citation type="submission" date="2016-10" db="EMBL/GenBank/DDBJ databases">
        <authorList>
            <person name="Varghese N."/>
            <person name="Submissions S."/>
        </authorList>
    </citation>
    <scope>NUCLEOTIDE SEQUENCE [LARGE SCALE GENOMIC DNA]</scope>
    <source>
        <strain evidence="2">Gh-48</strain>
    </source>
</reference>
<protein>
    <submittedName>
        <fullName evidence="1">Uncharacterized protein</fullName>
    </submittedName>
</protein>
<keyword evidence="2" id="KW-1185">Reference proteome</keyword>
<dbReference type="RefSeq" id="WP_262494049.1">
    <property type="nucleotide sequence ID" value="NZ_FOCL01000012.1"/>
</dbReference>
<proteinExistence type="predicted"/>
<dbReference type="AlphaFoldDB" id="A0A1H8SBY8"/>
<evidence type="ECO:0000313" key="2">
    <source>
        <dbReference type="Proteomes" id="UP000198942"/>
    </source>
</evidence>
<accession>A0A1H8SBY8</accession>
<organism evidence="1 2">
    <name type="scientific">Mucilaginibacter gossypiicola</name>
    <dbReference type="NCBI Taxonomy" id="551995"/>
    <lineage>
        <taxon>Bacteria</taxon>
        <taxon>Pseudomonadati</taxon>
        <taxon>Bacteroidota</taxon>
        <taxon>Sphingobacteriia</taxon>
        <taxon>Sphingobacteriales</taxon>
        <taxon>Sphingobacteriaceae</taxon>
        <taxon>Mucilaginibacter</taxon>
    </lineage>
</organism>